<dbReference type="Proteomes" id="UP000001997">
    <property type="component" value="Unassembled WGS sequence"/>
</dbReference>
<dbReference type="OrthoDB" id="7786253at2759"/>
<dbReference type="Gene3D" id="3.30.465.10">
    <property type="match status" value="1"/>
</dbReference>
<dbReference type="GO" id="GO:0071949">
    <property type="term" value="F:FAD binding"/>
    <property type="evidence" value="ECO:0007669"/>
    <property type="project" value="InterPro"/>
</dbReference>
<reference evidence="10 11" key="1">
    <citation type="journal article" date="2009" name="Nature">
        <title>Evolution of pathogenicity and sexual reproduction in eight Candida genomes.</title>
        <authorList>
            <person name="Butler G."/>
            <person name="Rasmussen M.D."/>
            <person name="Lin M.F."/>
            <person name="Santos M.A."/>
            <person name="Sakthikumar S."/>
            <person name="Munro C.A."/>
            <person name="Rheinbay E."/>
            <person name="Grabherr M."/>
            <person name="Forche A."/>
            <person name="Reedy J.L."/>
            <person name="Agrafioti I."/>
            <person name="Arnaud M.B."/>
            <person name="Bates S."/>
            <person name="Brown A.J."/>
            <person name="Brunke S."/>
            <person name="Costanzo M.C."/>
            <person name="Fitzpatrick D.A."/>
            <person name="de Groot P.W."/>
            <person name="Harris D."/>
            <person name="Hoyer L.L."/>
            <person name="Hube B."/>
            <person name="Klis F.M."/>
            <person name="Kodira C."/>
            <person name="Lennard N."/>
            <person name="Logue M.E."/>
            <person name="Martin R."/>
            <person name="Neiman A.M."/>
            <person name="Nikolaou E."/>
            <person name="Quail M.A."/>
            <person name="Quinn J."/>
            <person name="Santos M.C."/>
            <person name="Schmitzberger F.F."/>
            <person name="Sherlock G."/>
            <person name="Shah P."/>
            <person name="Silverstein K.A."/>
            <person name="Skrzypek M.S."/>
            <person name="Soll D."/>
            <person name="Staggs R."/>
            <person name="Stansfield I."/>
            <person name="Stumpf M.P."/>
            <person name="Sudbery P.E."/>
            <person name="Srikantha T."/>
            <person name="Zeng Q."/>
            <person name="Berman J."/>
            <person name="Berriman M."/>
            <person name="Heitman J."/>
            <person name="Gow N.A."/>
            <person name="Lorenz M.C."/>
            <person name="Birren B.W."/>
            <person name="Kellis M."/>
            <person name="Cuomo C.A."/>
        </authorList>
    </citation>
    <scope>NUCLEOTIDE SEQUENCE [LARGE SCALE GENOMIC DNA]</scope>
    <source>
        <strain evidence="11">ATCC 6260 / CBS 566 / DSM 6381 / JCM 1539 / NBRC 10279 / NRRL Y-324</strain>
    </source>
</reference>
<keyword evidence="11" id="KW-1185">Reference proteome</keyword>
<dbReference type="Gene3D" id="3.30.70.2740">
    <property type="match status" value="1"/>
</dbReference>
<sequence length="554" mass="60919">MFRSTLKLRSATIRSSLRHRFVHNGAANPVRASNGILIKAALAITTVCSATLAYDRFVGKNQSTRSSLPLRDTKPPKYCSDAEIRRAVSLIEKVVGEKWVRSTAVELDSHSQNEFTPHLPRPGERPRYVVYPASTEEVSECMKILNEYAVPVVPFAGGTSLEGHIFSTRQGVVLDVSRMNKILAVNHDDLDAVVQPGVNWQDLNQHLAPSGLMIGADCGPDGRIGGMIATNASGINASYYGAMAANVVAVTVVLADGTIIKTRQRPRKTSAGYNLTSLFVGSEGTLGIVTEATVKLHVKPKHETVVVVQFPKIQDTTATVSALFRAGVQPTAIELLDEDMMHCINYSGYFSRQWLEEPTLFFKIGGISQNHVDEQVKVVENIAKSNNSQSFIFAADKEEEEEELFAARKNAFYAILNYGRNEIDENVRLWVTDIAVPISRLSSVLSEVHQLIRQSGLQSVILGHVGDGNFHADVFYKPDEKEKCETLIHKMMQIGLANEGTSSGEHGIGNGKREYLEVELGIDAVDTMRQLKMAVDPKCILNPDKVFRTDPNEA</sequence>
<evidence type="ECO:0000256" key="8">
    <source>
        <dbReference type="ARBA" id="ARBA00083446"/>
    </source>
</evidence>
<evidence type="ECO:0000256" key="1">
    <source>
        <dbReference type="ARBA" id="ARBA00001974"/>
    </source>
</evidence>
<dbReference type="InterPro" id="IPR036318">
    <property type="entry name" value="FAD-bd_PCMH-like_sf"/>
</dbReference>
<dbReference type="GO" id="GO:1903457">
    <property type="term" value="P:lactate catabolic process"/>
    <property type="evidence" value="ECO:0007669"/>
    <property type="project" value="TreeGrafter"/>
</dbReference>
<dbReference type="RefSeq" id="XP_001485741.2">
    <property type="nucleotide sequence ID" value="XM_001485691.1"/>
</dbReference>
<dbReference type="OMA" id="LMFGTDC"/>
<gene>
    <name evidence="10" type="ORF">PGUG_01412</name>
</gene>
<evidence type="ECO:0000313" key="11">
    <source>
        <dbReference type="Proteomes" id="UP000001997"/>
    </source>
</evidence>
<protein>
    <recommendedName>
        <fullName evidence="6">D-lactate dehydrogenase (cytochrome)</fullName>
        <ecNumber evidence="6">1.1.2.4</ecNumber>
    </recommendedName>
    <alternativeName>
        <fullName evidence="8">D-lactate ferricytochrome C oxidoreductase</fullName>
    </alternativeName>
</protein>
<dbReference type="FunFam" id="1.10.45.10:FF:000001">
    <property type="entry name" value="D-lactate dehydrogenase mitochondrial"/>
    <property type="match status" value="1"/>
</dbReference>
<dbReference type="SUPFAM" id="SSF55103">
    <property type="entry name" value="FAD-linked oxidases, C-terminal domain"/>
    <property type="match status" value="1"/>
</dbReference>
<comment type="catalytic activity">
    <reaction evidence="7">
        <text>(R)-lactate + 2 Fe(III)-[cytochrome c] = 2 Fe(II)-[cytochrome c] + pyruvate + 2 H(+)</text>
        <dbReference type="Rhea" id="RHEA:13521"/>
        <dbReference type="Rhea" id="RHEA-COMP:10350"/>
        <dbReference type="Rhea" id="RHEA-COMP:14399"/>
        <dbReference type="ChEBI" id="CHEBI:15361"/>
        <dbReference type="ChEBI" id="CHEBI:15378"/>
        <dbReference type="ChEBI" id="CHEBI:16004"/>
        <dbReference type="ChEBI" id="CHEBI:29033"/>
        <dbReference type="ChEBI" id="CHEBI:29034"/>
        <dbReference type="EC" id="1.1.2.4"/>
    </reaction>
</comment>
<dbReference type="GO" id="GO:0005739">
    <property type="term" value="C:mitochondrion"/>
    <property type="evidence" value="ECO:0007669"/>
    <property type="project" value="TreeGrafter"/>
</dbReference>
<evidence type="ECO:0000259" key="9">
    <source>
        <dbReference type="PROSITE" id="PS51387"/>
    </source>
</evidence>
<organism evidence="10 11">
    <name type="scientific">Meyerozyma guilliermondii (strain ATCC 6260 / CBS 566 / DSM 6381 / JCM 1539 / NBRC 10279 / NRRL Y-324)</name>
    <name type="common">Yeast</name>
    <name type="synonym">Candida guilliermondii</name>
    <dbReference type="NCBI Taxonomy" id="294746"/>
    <lineage>
        <taxon>Eukaryota</taxon>
        <taxon>Fungi</taxon>
        <taxon>Dikarya</taxon>
        <taxon>Ascomycota</taxon>
        <taxon>Saccharomycotina</taxon>
        <taxon>Pichiomycetes</taxon>
        <taxon>Debaryomycetaceae</taxon>
        <taxon>Meyerozyma</taxon>
    </lineage>
</organism>
<dbReference type="Pfam" id="PF02913">
    <property type="entry name" value="FAD-oxidase_C"/>
    <property type="match status" value="1"/>
</dbReference>
<dbReference type="VEuPathDB" id="FungiDB:PGUG_01412"/>
<dbReference type="FunFam" id="3.30.70.2740:FF:000001">
    <property type="entry name" value="D-lactate dehydrogenase mitochondrial"/>
    <property type="match status" value="1"/>
</dbReference>
<dbReference type="FunFam" id="3.30.465.10:FF:000014">
    <property type="entry name" value="D-lactate dehydrogenase (Cytochrome), putative"/>
    <property type="match status" value="1"/>
</dbReference>
<dbReference type="PANTHER" id="PTHR11748:SF117">
    <property type="entry name" value="AER321WP"/>
    <property type="match status" value="1"/>
</dbReference>
<evidence type="ECO:0000256" key="4">
    <source>
        <dbReference type="ARBA" id="ARBA00022827"/>
    </source>
</evidence>
<dbReference type="GO" id="GO:0004458">
    <property type="term" value="F:D-lactate dehydrogenase (cytochrome) activity"/>
    <property type="evidence" value="ECO:0007669"/>
    <property type="project" value="UniProtKB-EC"/>
</dbReference>
<dbReference type="EMBL" id="CH408156">
    <property type="protein sequence ID" value="EDK37314.2"/>
    <property type="molecule type" value="Genomic_DNA"/>
</dbReference>
<proteinExistence type="inferred from homology"/>
<dbReference type="InterPro" id="IPR016171">
    <property type="entry name" value="Vanillyl_alc_oxidase_C-sub2"/>
</dbReference>
<dbReference type="PANTHER" id="PTHR11748">
    <property type="entry name" value="D-LACTATE DEHYDROGENASE"/>
    <property type="match status" value="1"/>
</dbReference>
<dbReference type="AlphaFoldDB" id="A5DDR1"/>
<dbReference type="Gene3D" id="1.10.45.10">
    <property type="entry name" value="Vanillyl-alcohol Oxidase, Chain A, domain 4"/>
    <property type="match status" value="1"/>
</dbReference>
<evidence type="ECO:0000256" key="5">
    <source>
        <dbReference type="ARBA" id="ARBA00023002"/>
    </source>
</evidence>
<dbReference type="GeneID" id="5128326"/>
<dbReference type="Pfam" id="PF01565">
    <property type="entry name" value="FAD_binding_4"/>
    <property type="match status" value="1"/>
</dbReference>
<keyword evidence="5" id="KW-0560">Oxidoreductase</keyword>
<evidence type="ECO:0000256" key="3">
    <source>
        <dbReference type="ARBA" id="ARBA00022630"/>
    </source>
</evidence>
<dbReference type="InterPro" id="IPR016169">
    <property type="entry name" value="FAD-bd_PCMH_sub2"/>
</dbReference>
<dbReference type="HOGENOM" id="CLU_017779_3_3_1"/>
<dbReference type="SUPFAM" id="SSF56176">
    <property type="entry name" value="FAD-binding/transporter-associated domain-like"/>
    <property type="match status" value="1"/>
</dbReference>
<evidence type="ECO:0000256" key="7">
    <source>
        <dbReference type="ARBA" id="ARBA00051436"/>
    </source>
</evidence>
<name>A5DDR1_PICGU</name>
<keyword evidence="3" id="KW-0285">Flavoprotein</keyword>
<dbReference type="InterPro" id="IPR016164">
    <property type="entry name" value="FAD-linked_Oxase-like_C"/>
</dbReference>
<dbReference type="KEGG" id="pgu:PGUG_01412"/>
<feature type="domain" description="FAD-binding PCMH-type" evidence="9">
    <location>
        <begin position="121"/>
        <end position="299"/>
    </location>
</feature>
<keyword evidence="4" id="KW-0274">FAD</keyword>
<dbReference type="InterPro" id="IPR006094">
    <property type="entry name" value="Oxid_FAD_bind_N"/>
</dbReference>
<evidence type="ECO:0000313" key="10">
    <source>
        <dbReference type="EMBL" id="EDK37314.2"/>
    </source>
</evidence>
<dbReference type="STRING" id="294746.A5DDR1"/>
<dbReference type="InParanoid" id="A5DDR1"/>
<accession>A5DDR1</accession>
<dbReference type="InterPro" id="IPR004113">
    <property type="entry name" value="FAD-bd_oxidored_4_C"/>
</dbReference>
<comment type="cofactor">
    <cofactor evidence="1">
        <name>FAD</name>
        <dbReference type="ChEBI" id="CHEBI:57692"/>
    </cofactor>
</comment>
<dbReference type="GO" id="GO:0008720">
    <property type="term" value="F:D-lactate dehydrogenase (NAD+) activity"/>
    <property type="evidence" value="ECO:0007669"/>
    <property type="project" value="TreeGrafter"/>
</dbReference>
<evidence type="ECO:0000256" key="2">
    <source>
        <dbReference type="ARBA" id="ARBA00008000"/>
    </source>
</evidence>
<dbReference type="eggNOG" id="KOG1231">
    <property type="taxonomic scope" value="Eukaryota"/>
</dbReference>
<dbReference type="EC" id="1.1.2.4" evidence="6"/>
<dbReference type="PROSITE" id="PS51387">
    <property type="entry name" value="FAD_PCMH"/>
    <property type="match status" value="1"/>
</dbReference>
<comment type="similarity">
    <text evidence="2">Belongs to the FAD-binding oxidoreductase/transferase type 4 family.</text>
</comment>
<dbReference type="InterPro" id="IPR016166">
    <property type="entry name" value="FAD-bd_PCMH"/>
</dbReference>
<evidence type="ECO:0000256" key="6">
    <source>
        <dbReference type="ARBA" id="ARBA00038897"/>
    </source>
</evidence>